<keyword evidence="3" id="KW-1185">Reference proteome</keyword>
<evidence type="ECO:0000313" key="2">
    <source>
        <dbReference type="EMBL" id="SDH18765.1"/>
    </source>
</evidence>
<dbReference type="EMBL" id="FNBE01000020">
    <property type="protein sequence ID" value="SDH18765.1"/>
    <property type="molecule type" value="Genomic_DNA"/>
</dbReference>
<evidence type="ECO:0000256" key="1">
    <source>
        <dbReference type="SAM" id="MobiDB-lite"/>
    </source>
</evidence>
<dbReference type="InterPro" id="IPR045596">
    <property type="entry name" value="DUF6459"/>
</dbReference>
<dbReference type="OrthoDB" id="3579025at2"/>
<dbReference type="AlphaFoldDB" id="A0A1G8ACM7"/>
<gene>
    <name evidence="2" type="ORF">SAMN05216377_1206</name>
</gene>
<feature type="region of interest" description="Disordered" evidence="1">
    <location>
        <begin position="1"/>
        <end position="22"/>
    </location>
</feature>
<name>A0A1G8ACM7_PSEOR</name>
<feature type="compositionally biased region" description="Basic and acidic residues" evidence="1">
    <location>
        <begin position="1"/>
        <end position="13"/>
    </location>
</feature>
<protein>
    <submittedName>
        <fullName evidence="2">Uncharacterized protein</fullName>
    </submittedName>
</protein>
<accession>A0A1G8ACM7</accession>
<dbReference type="RefSeq" id="WP_093089176.1">
    <property type="nucleotide sequence ID" value="NZ_FNBE01000020.1"/>
</dbReference>
<organism evidence="2 3">
    <name type="scientific">Pseudonocardia oroxyli</name>
    <dbReference type="NCBI Taxonomy" id="366584"/>
    <lineage>
        <taxon>Bacteria</taxon>
        <taxon>Bacillati</taxon>
        <taxon>Actinomycetota</taxon>
        <taxon>Actinomycetes</taxon>
        <taxon>Pseudonocardiales</taxon>
        <taxon>Pseudonocardiaceae</taxon>
        <taxon>Pseudonocardia</taxon>
    </lineage>
</organism>
<proteinExistence type="predicted"/>
<evidence type="ECO:0000313" key="3">
    <source>
        <dbReference type="Proteomes" id="UP000198967"/>
    </source>
</evidence>
<dbReference type="Pfam" id="PF20060">
    <property type="entry name" value="DUF6459"/>
    <property type="match status" value="1"/>
</dbReference>
<sequence>MPSPTRHHEENRNATDISRPQFGRVATESPGVRACPTCGHVAEPTPETVGSAGPLVSDLVPSAGVVRTVFRTLVLLMEVLDGRRPWRQVAHLAVPEVGRYLRAAPVDPRLGVGAAKVVSFHPSQPHRCRIETASSVQIRGRRRALAAKFEITGQGEWICTMIRIL</sequence>
<reference evidence="2 3" key="1">
    <citation type="submission" date="2016-10" db="EMBL/GenBank/DDBJ databases">
        <authorList>
            <person name="de Groot N.N."/>
        </authorList>
    </citation>
    <scope>NUCLEOTIDE SEQUENCE [LARGE SCALE GENOMIC DNA]</scope>
    <source>
        <strain evidence="2 3">CGMCC 4.3143</strain>
    </source>
</reference>
<dbReference type="Proteomes" id="UP000198967">
    <property type="component" value="Unassembled WGS sequence"/>
</dbReference>